<evidence type="ECO:0000313" key="4">
    <source>
        <dbReference type="EnsemblPlants" id="ONIVA09G04290.2"/>
    </source>
</evidence>
<organism evidence="4">
    <name type="scientific">Oryza nivara</name>
    <name type="common">Indian wild rice</name>
    <name type="synonym">Oryza sativa f. spontanea</name>
    <dbReference type="NCBI Taxonomy" id="4536"/>
    <lineage>
        <taxon>Eukaryota</taxon>
        <taxon>Viridiplantae</taxon>
        <taxon>Streptophyta</taxon>
        <taxon>Embryophyta</taxon>
        <taxon>Tracheophyta</taxon>
        <taxon>Spermatophyta</taxon>
        <taxon>Magnoliopsida</taxon>
        <taxon>Liliopsida</taxon>
        <taxon>Poales</taxon>
        <taxon>Poaceae</taxon>
        <taxon>BOP clade</taxon>
        <taxon>Oryzoideae</taxon>
        <taxon>Oryzeae</taxon>
        <taxon>Oryzinae</taxon>
        <taxon>Oryza</taxon>
    </lineage>
</organism>
<dbReference type="InterPro" id="IPR026961">
    <property type="entry name" value="PGG_dom"/>
</dbReference>
<feature type="compositionally biased region" description="Basic and acidic residues" evidence="1">
    <location>
        <begin position="554"/>
        <end position="582"/>
    </location>
</feature>
<feature type="transmembrane region" description="Helical" evidence="2">
    <location>
        <begin position="99"/>
        <end position="116"/>
    </location>
</feature>
<dbReference type="Pfam" id="PF13962">
    <property type="entry name" value="PGG"/>
    <property type="match status" value="5"/>
</dbReference>
<evidence type="ECO:0000256" key="1">
    <source>
        <dbReference type="SAM" id="MobiDB-lite"/>
    </source>
</evidence>
<sequence>MTEGVSDMQPHWGSESIAEADGGHPQSEIVESNSLPTPESRDDGQMADEAADIESQQDSKMVEIKDQDSGNSSSRSASLNSHEVRIKTDFVFLWRLRKYLLLLAVLAVSVTYNAGLSPPGGFWTDDSPVHHAGDPLLPSKFFQRYEAFFYCNATAFAASLVLIILLLSRGVANQHLWLRAMQVTMILDLFSLMGAYAAGSCRALKSSVYILVLVLSVFFYVGIHILVFIRVVPKWLKEGVQTFMHQTVQKLQRMLKQVLTICHLPKKQRSNQNDKEEIEEARKFILMLSTFAATITYQAGMSPPGGFWAENSHGYRPATFVLRRHNLRRFNIFTCSNATSFVASLVTIILLLSTELSRHGIRTQALFVCVIAELFGLIFAYAAGSCRDVATSLSVIFIIVVVLICALILVMFFQSRTVTIWIDNALRPRFDHFLEMLSWPRENRLSDGNREGPLSSSRQDTDHGNLGDQSTEDVKSAPTNDLESIKDSIPNMANQLHDQKDNLAIATVHSSSADVPSRKGPLPEQVLSEPISALGDRTVSADVPDTEHNIAKCQRDHEEQTQELSGHHDSSEADGEVRKSEDGIVSNNDGTRDKGRISGDSEKNPDDVRLKKSRTYLLLLAILAVSLTYQAGINPPGGFWTSNTPSHSAGDPILEDNYHKRYLAFFYFNAIAFLASLVMLIMLLNRKMSNKVIKRRALQTAMITDLLALLGAFVVGSCREKTKSIYISVVIFFVAVAYTFLHVLASKYAVPEQWKQLFKRRQDVLQEHHVDNDAKDAHEKDLERRRNLLFILAILTATVTYQAGLNPPGGIWPDGSGKPGNPVLQDSHPKRYDVFYYSNALSFVSSVAVIILLVNRESCEHGIKSYALRVCLIAGLLGLLIAYSAGSFRKVKSIGYLIIITAAVLICLLIQVLVLSSTNDALEPPARSGRWLQKIFGLADSQKSLASPGQSKNESDKSDPLINEKKEKRHKYLMLLAILAASIAYQAGLNPPGGFWSEDSRDGYKAGNPLLKDIHSRRYMVFYVSNSISFMASIAVIMLLLSKSVRKNKVPLQALFLIMILDLLALMTAYAAGSCRKIRKVKENDCSCVDFLHFSRTLSSSAIPNARGSLRVAKRKGTWDGIDAHNSHQDIAKYCMIFERGHKLEIKRMHVYEDLCKNKMMGHRPLHSNCWRLPAFAVHDCDVQPSAWQIGERF</sequence>
<feature type="domain" description="PGG" evidence="3">
    <location>
        <begin position="780"/>
        <end position="889"/>
    </location>
</feature>
<evidence type="ECO:0000259" key="3">
    <source>
        <dbReference type="Pfam" id="PF13962"/>
    </source>
</evidence>
<feature type="region of interest" description="Disordered" evidence="1">
    <location>
        <begin position="1"/>
        <end position="78"/>
    </location>
</feature>
<evidence type="ECO:0000313" key="5">
    <source>
        <dbReference type="Proteomes" id="UP000006591"/>
    </source>
</evidence>
<feature type="transmembrane region" description="Helical" evidence="2">
    <location>
        <begin position="866"/>
        <end position="888"/>
    </location>
</feature>
<accession>A0A0E0IHI0</accession>
<dbReference type="eggNOG" id="KOG0504">
    <property type="taxonomic scope" value="Eukaryota"/>
</dbReference>
<dbReference type="AlphaFoldDB" id="A0A0E0IHI0"/>
<proteinExistence type="predicted"/>
<feature type="transmembrane region" description="Helical" evidence="2">
    <location>
        <begin position="697"/>
        <end position="715"/>
    </location>
</feature>
<feature type="transmembrane region" description="Helical" evidence="2">
    <location>
        <begin position="389"/>
        <end position="413"/>
    </location>
</feature>
<feature type="domain" description="PGG" evidence="3">
    <location>
        <begin position="94"/>
        <end position="202"/>
    </location>
</feature>
<feature type="transmembrane region" description="Helical" evidence="2">
    <location>
        <begin position="330"/>
        <end position="353"/>
    </location>
</feature>
<keyword evidence="5" id="KW-1185">Reference proteome</keyword>
<feature type="transmembrane region" description="Helical" evidence="2">
    <location>
        <begin position="972"/>
        <end position="989"/>
    </location>
</feature>
<feature type="transmembrane region" description="Helical" evidence="2">
    <location>
        <begin position="616"/>
        <end position="633"/>
    </location>
</feature>
<feature type="compositionally biased region" description="Low complexity" evidence="1">
    <location>
        <begin position="69"/>
        <end position="78"/>
    </location>
</feature>
<name>A0A0E0IHI0_ORYNI</name>
<feature type="transmembrane region" description="Helical" evidence="2">
    <location>
        <begin position="147"/>
        <end position="167"/>
    </location>
</feature>
<feature type="region of interest" description="Disordered" evidence="1">
    <location>
        <begin position="445"/>
        <end position="485"/>
    </location>
</feature>
<feature type="transmembrane region" description="Helical" evidence="2">
    <location>
        <begin position="727"/>
        <end position="750"/>
    </location>
</feature>
<reference evidence="4" key="1">
    <citation type="submission" date="2015-04" db="UniProtKB">
        <authorList>
            <consortium name="EnsemblPlants"/>
        </authorList>
    </citation>
    <scope>IDENTIFICATION</scope>
    <source>
        <strain evidence="4">SL10</strain>
    </source>
</reference>
<feature type="transmembrane region" description="Helical" evidence="2">
    <location>
        <begin position="1020"/>
        <end position="1042"/>
    </location>
</feature>
<feature type="domain" description="PGG" evidence="3">
    <location>
        <begin position="276"/>
        <end position="387"/>
    </location>
</feature>
<dbReference type="PANTHER" id="PTHR24177:SF137">
    <property type="entry name" value="OS06G0291800 PROTEIN"/>
    <property type="match status" value="1"/>
</dbReference>
<dbReference type="PANTHER" id="PTHR24177">
    <property type="entry name" value="CASKIN"/>
    <property type="match status" value="1"/>
</dbReference>
<feature type="transmembrane region" description="Helical" evidence="2">
    <location>
        <begin position="1054"/>
        <end position="1073"/>
    </location>
</feature>
<feature type="transmembrane region" description="Helical" evidence="2">
    <location>
        <begin position="208"/>
        <end position="229"/>
    </location>
</feature>
<feature type="transmembrane region" description="Helical" evidence="2">
    <location>
        <begin position="176"/>
        <end position="196"/>
    </location>
</feature>
<feature type="transmembrane region" description="Helical" evidence="2">
    <location>
        <begin position="788"/>
        <end position="805"/>
    </location>
</feature>
<feature type="transmembrane region" description="Helical" evidence="2">
    <location>
        <begin position="664"/>
        <end position="685"/>
    </location>
</feature>
<dbReference type="Proteomes" id="UP000006591">
    <property type="component" value="Chromosome 9"/>
</dbReference>
<reference evidence="4" key="2">
    <citation type="submission" date="2018-04" db="EMBL/GenBank/DDBJ databases">
        <title>OnivRS2 (Oryza nivara Reference Sequence Version 2).</title>
        <authorList>
            <person name="Zhang J."/>
            <person name="Kudrna D."/>
            <person name="Lee S."/>
            <person name="Talag J."/>
            <person name="Rajasekar S."/>
            <person name="Welchert J."/>
            <person name="Hsing Y.-I."/>
            <person name="Wing R.A."/>
        </authorList>
    </citation>
    <scope>NUCLEOTIDE SEQUENCE [LARGE SCALE GENOMIC DNA]</scope>
    <source>
        <strain evidence="4">SL10</strain>
    </source>
</reference>
<dbReference type="STRING" id="4536.A0A0E0IHI0"/>
<feature type="transmembrane region" description="Helical" evidence="2">
    <location>
        <begin position="365"/>
        <end position="383"/>
    </location>
</feature>
<keyword evidence="2" id="KW-0812">Transmembrane</keyword>
<keyword evidence="2" id="KW-1133">Transmembrane helix</keyword>
<feature type="domain" description="PGG" evidence="3">
    <location>
        <begin position="964"/>
        <end position="1076"/>
    </location>
</feature>
<dbReference type="GO" id="GO:0016020">
    <property type="term" value="C:membrane"/>
    <property type="evidence" value="ECO:0007669"/>
    <property type="project" value="TreeGrafter"/>
</dbReference>
<feature type="region of interest" description="Disordered" evidence="1">
    <location>
        <begin position="554"/>
        <end position="606"/>
    </location>
</feature>
<feature type="transmembrane region" description="Helical" evidence="2">
    <location>
        <begin position="894"/>
        <end position="915"/>
    </location>
</feature>
<keyword evidence="2" id="KW-0472">Membrane</keyword>
<feature type="compositionally biased region" description="Basic and acidic residues" evidence="1">
    <location>
        <begin position="590"/>
        <end position="606"/>
    </location>
</feature>
<feature type="domain" description="PGG" evidence="3">
    <location>
        <begin position="609"/>
        <end position="719"/>
    </location>
</feature>
<feature type="transmembrane region" description="Helical" evidence="2">
    <location>
        <begin position="284"/>
        <end position="301"/>
    </location>
</feature>
<dbReference type="Gramene" id="ONIVA09G04290.2">
    <property type="protein sequence ID" value="ONIVA09G04290.2"/>
    <property type="gene ID" value="ONIVA09G04290"/>
</dbReference>
<evidence type="ECO:0000256" key="2">
    <source>
        <dbReference type="SAM" id="Phobius"/>
    </source>
</evidence>
<dbReference type="EnsemblPlants" id="ONIVA09G04290.2">
    <property type="protein sequence ID" value="ONIVA09G04290.2"/>
    <property type="gene ID" value="ONIVA09G04290"/>
</dbReference>
<protein>
    <recommendedName>
        <fullName evidence="3">PGG domain-containing protein</fullName>
    </recommendedName>
</protein>
<feature type="transmembrane region" description="Helical" evidence="2">
    <location>
        <begin position="834"/>
        <end position="854"/>
    </location>
</feature>